<comment type="caution">
    <text evidence="1">The sequence shown here is derived from an EMBL/GenBank/DDBJ whole genome shotgun (WGS) entry which is preliminary data.</text>
</comment>
<dbReference type="RefSeq" id="WP_157589791.1">
    <property type="nucleotide sequence ID" value="NZ_WPIN01000019.1"/>
</dbReference>
<evidence type="ECO:0000313" key="1">
    <source>
        <dbReference type="EMBL" id="MVM34979.1"/>
    </source>
</evidence>
<accession>A0A7K1SME9</accession>
<gene>
    <name evidence="1" type="ORF">GO755_33435</name>
</gene>
<dbReference type="EMBL" id="WPIN01000019">
    <property type="protein sequence ID" value="MVM34979.1"/>
    <property type="molecule type" value="Genomic_DNA"/>
</dbReference>
<dbReference type="AlphaFoldDB" id="A0A7K1SME9"/>
<proteinExistence type="predicted"/>
<evidence type="ECO:0000313" key="2">
    <source>
        <dbReference type="Proteomes" id="UP000436006"/>
    </source>
</evidence>
<name>A0A7K1SME9_9BACT</name>
<reference evidence="1 2" key="1">
    <citation type="submission" date="2019-12" db="EMBL/GenBank/DDBJ databases">
        <title>Spirosoma sp. HMF4905 genome sequencing and assembly.</title>
        <authorList>
            <person name="Kang H."/>
            <person name="Cha I."/>
            <person name="Kim H."/>
            <person name="Joh K."/>
        </authorList>
    </citation>
    <scope>NUCLEOTIDE SEQUENCE [LARGE SCALE GENOMIC DNA]</scope>
    <source>
        <strain evidence="1 2">HMF4905</strain>
    </source>
</reference>
<dbReference type="Proteomes" id="UP000436006">
    <property type="component" value="Unassembled WGS sequence"/>
</dbReference>
<sequence>MALFCRVLAQLLIIHTLAYGQAPRIGERRAVVAVAQQYIGVRETGENRGEPYRLFIQPYGYGPGTMWCGLFLHHCYTQAVIKHGVKGAALAANWGLPAKTIISRWGRQVAKRPPLAGDVALYRFGQSRICHVELILNWPSDEDYFWVIGGNTSNPANAKEEGVFAKRRLKKDCLVVNRIDFFN</sequence>
<keyword evidence="2" id="KW-1185">Reference proteome</keyword>
<organism evidence="1 2">
    <name type="scientific">Spirosoma arboris</name>
    <dbReference type="NCBI Taxonomy" id="2682092"/>
    <lineage>
        <taxon>Bacteria</taxon>
        <taxon>Pseudomonadati</taxon>
        <taxon>Bacteroidota</taxon>
        <taxon>Cytophagia</taxon>
        <taxon>Cytophagales</taxon>
        <taxon>Cytophagaceae</taxon>
        <taxon>Spirosoma</taxon>
    </lineage>
</organism>
<protein>
    <recommendedName>
        <fullName evidence="3">CHAP domain-containing protein</fullName>
    </recommendedName>
</protein>
<evidence type="ECO:0008006" key="3">
    <source>
        <dbReference type="Google" id="ProtNLM"/>
    </source>
</evidence>